<accession>X1KCU0</accession>
<reference evidence="1" key="1">
    <citation type="journal article" date="2014" name="Front. Microbiol.">
        <title>High frequency of phylogenetically diverse reductive dehalogenase-homologous genes in deep subseafloor sedimentary metagenomes.</title>
        <authorList>
            <person name="Kawai M."/>
            <person name="Futagami T."/>
            <person name="Toyoda A."/>
            <person name="Takaki Y."/>
            <person name="Nishi S."/>
            <person name="Hori S."/>
            <person name="Arai W."/>
            <person name="Tsubouchi T."/>
            <person name="Morono Y."/>
            <person name="Uchiyama I."/>
            <person name="Ito T."/>
            <person name="Fujiyama A."/>
            <person name="Inagaki F."/>
            <person name="Takami H."/>
        </authorList>
    </citation>
    <scope>NUCLEOTIDE SEQUENCE</scope>
    <source>
        <strain evidence="1">Expedition CK06-06</strain>
    </source>
</reference>
<dbReference type="AlphaFoldDB" id="X1KCU0"/>
<evidence type="ECO:0000313" key="1">
    <source>
        <dbReference type="EMBL" id="GAI04867.1"/>
    </source>
</evidence>
<protein>
    <recommendedName>
        <fullName evidence="2">DUF4082 domain-containing protein</fullName>
    </recommendedName>
</protein>
<gene>
    <name evidence="1" type="ORF">S06H3_14726</name>
</gene>
<sequence length="183" mass="19913">MTTLYEHYEEFDNAVAIYGDNWWGQSFTPSITHIITSISILCYRIVGPGTVGDLTAGIYLVDENGYPTGNALCSGTINGDLITTDTDGEWAEITLDLPYVLEAGTQYAIVVHADDAEILHYIKWKNEIVGSYAGGVFSQSADGGVNWIIYASDGSDGAFREYGDTIPTILPAIELSLQGLWGW</sequence>
<comment type="caution">
    <text evidence="1">The sequence shown here is derived from an EMBL/GenBank/DDBJ whole genome shotgun (WGS) entry which is preliminary data.</text>
</comment>
<proteinExistence type="predicted"/>
<evidence type="ECO:0008006" key="2">
    <source>
        <dbReference type="Google" id="ProtNLM"/>
    </source>
</evidence>
<organism evidence="1">
    <name type="scientific">marine sediment metagenome</name>
    <dbReference type="NCBI Taxonomy" id="412755"/>
    <lineage>
        <taxon>unclassified sequences</taxon>
        <taxon>metagenomes</taxon>
        <taxon>ecological metagenomes</taxon>
    </lineage>
</organism>
<dbReference type="EMBL" id="BARV01007212">
    <property type="protein sequence ID" value="GAI04867.1"/>
    <property type="molecule type" value="Genomic_DNA"/>
</dbReference>
<name>X1KCU0_9ZZZZ</name>